<evidence type="ECO:0000313" key="6">
    <source>
        <dbReference type="Proteomes" id="UP001218895"/>
    </source>
</evidence>
<feature type="domain" description="Ribonuclease PIN" evidence="4">
    <location>
        <begin position="22"/>
        <end position="92"/>
    </location>
</feature>
<dbReference type="SUPFAM" id="SSF88723">
    <property type="entry name" value="PIN domain-like"/>
    <property type="match status" value="1"/>
</dbReference>
<dbReference type="GO" id="GO:0030490">
    <property type="term" value="P:maturation of SSU-rRNA"/>
    <property type="evidence" value="ECO:0007669"/>
    <property type="project" value="TreeGrafter"/>
</dbReference>
<evidence type="ECO:0000259" key="4">
    <source>
        <dbReference type="Pfam" id="PF17146"/>
    </source>
</evidence>
<sequence>MPEKTPVKILDSSFFFLDIPMDGEFAIPHAVEEELKDIRAKSKLEALKAQGLIVCEPSEESRKKAVEASEKSGDIQVISSTDTDVIALALELGGSVVTDDFALSNTAQTLGLKVYPLQMRAAKKRRWKYRCTGCRKLHDSLGECDVCGALIKRMYK</sequence>
<evidence type="ECO:0000256" key="3">
    <source>
        <dbReference type="ARBA" id="ARBA00022801"/>
    </source>
</evidence>
<keyword evidence="6" id="KW-1185">Reference proteome</keyword>
<dbReference type="Gene3D" id="3.40.50.1010">
    <property type="entry name" value="5'-nuclease"/>
    <property type="match status" value="1"/>
</dbReference>
<dbReference type="AlphaFoldDB" id="A0AAF0FTX5"/>
<organism evidence="5 6">
    <name type="scientific">Methanomicrobium antiquum</name>
    <dbReference type="NCBI Taxonomy" id="487686"/>
    <lineage>
        <taxon>Archaea</taxon>
        <taxon>Methanobacteriati</taxon>
        <taxon>Methanobacteriota</taxon>
        <taxon>Stenosarchaea group</taxon>
        <taxon>Methanomicrobia</taxon>
        <taxon>Methanomicrobiales</taxon>
        <taxon>Methanomicrobiaceae</taxon>
        <taxon>Methanomicrobium</taxon>
    </lineage>
</organism>
<dbReference type="InterPro" id="IPR033411">
    <property type="entry name" value="Ribonuclease_PIN"/>
</dbReference>
<proteinExistence type="predicted"/>
<dbReference type="GO" id="GO:0004521">
    <property type="term" value="F:RNA endonuclease activity"/>
    <property type="evidence" value="ECO:0007669"/>
    <property type="project" value="TreeGrafter"/>
</dbReference>
<dbReference type="KEGG" id="manq:L1994_09885"/>
<reference evidence="5" key="1">
    <citation type="submission" date="2022-01" db="EMBL/GenBank/DDBJ databases">
        <title>Complete genome of Methanomicrobium antiquum DSM 21220.</title>
        <authorList>
            <person name="Chen S.-C."/>
            <person name="You Y.-T."/>
            <person name="Zhou Y.-Z."/>
            <person name="Lai M.-C."/>
        </authorList>
    </citation>
    <scope>NUCLEOTIDE SEQUENCE</scope>
    <source>
        <strain evidence="5">DSM 21220</strain>
    </source>
</reference>
<dbReference type="GO" id="GO:0046872">
    <property type="term" value="F:metal ion binding"/>
    <property type="evidence" value="ECO:0007669"/>
    <property type="project" value="UniProtKB-KW"/>
</dbReference>
<dbReference type="CDD" id="cd09876">
    <property type="entry name" value="PIN_Nob1-like"/>
    <property type="match status" value="1"/>
</dbReference>
<protein>
    <submittedName>
        <fullName evidence="5">Nucleotide-binding protein</fullName>
    </submittedName>
</protein>
<keyword evidence="3" id="KW-0378">Hydrolase</keyword>
<dbReference type="InterPro" id="IPR029060">
    <property type="entry name" value="PIN-like_dom_sf"/>
</dbReference>
<dbReference type="GO" id="GO:0016787">
    <property type="term" value="F:hydrolase activity"/>
    <property type="evidence" value="ECO:0007669"/>
    <property type="project" value="UniProtKB-KW"/>
</dbReference>
<dbReference type="EMBL" id="CP091092">
    <property type="protein sequence ID" value="WFN36443.1"/>
    <property type="molecule type" value="Genomic_DNA"/>
</dbReference>
<keyword evidence="1" id="KW-0540">Nuclease</keyword>
<dbReference type="InterPro" id="IPR039907">
    <property type="entry name" value="NOB1"/>
</dbReference>
<keyword evidence="2" id="KW-0479">Metal-binding</keyword>
<dbReference type="GeneID" id="79950709"/>
<dbReference type="Proteomes" id="UP001218895">
    <property type="component" value="Chromosome"/>
</dbReference>
<dbReference type="Pfam" id="PF17146">
    <property type="entry name" value="PIN_6"/>
    <property type="match status" value="1"/>
</dbReference>
<evidence type="ECO:0000256" key="2">
    <source>
        <dbReference type="ARBA" id="ARBA00022723"/>
    </source>
</evidence>
<dbReference type="PANTHER" id="PTHR12814:SF2">
    <property type="entry name" value="RNA-BINDING PROTEIN NOB1"/>
    <property type="match status" value="1"/>
</dbReference>
<dbReference type="PANTHER" id="PTHR12814">
    <property type="entry name" value="RNA-BINDING PROTEIN NOB1"/>
    <property type="match status" value="1"/>
</dbReference>
<dbReference type="RefSeq" id="WP_278099279.1">
    <property type="nucleotide sequence ID" value="NZ_CP091092.1"/>
</dbReference>
<gene>
    <name evidence="5" type="ORF">L1994_09885</name>
</gene>
<evidence type="ECO:0000313" key="5">
    <source>
        <dbReference type="EMBL" id="WFN36443.1"/>
    </source>
</evidence>
<accession>A0AAF0FTX5</accession>
<evidence type="ECO:0000256" key="1">
    <source>
        <dbReference type="ARBA" id="ARBA00022722"/>
    </source>
</evidence>
<name>A0AAF0FTX5_9EURY</name>
<dbReference type="GO" id="GO:0030688">
    <property type="term" value="C:preribosome, small subunit precursor"/>
    <property type="evidence" value="ECO:0007669"/>
    <property type="project" value="TreeGrafter"/>
</dbReference>